<feature type="non-terminal residue" evidence="1">
    <location>
        <position position="32"/>
    </location>
</feature>
<organism evidence="1 2">
    <name type="scientific">Trifolium medium</name>
    <dbReference type="NCBI Taxonomy" id="97028"/>
    <lineage>
        <taxon>Eukaryota</taxon>
        <taxon>Viridiplantae</taxon>
        <taxon>Streptophyta</taxon>
        <taxon>Embryophyta</taxon>
        <taxon>Tracheophyta</taxon>
        <taxon>Spermatophyta</taxon>
        <taxon>Magnoliopsida</taxon>
        <taxon>eudicotyledons</taxon>
        <taxon>Gunneridae</taxon>
        <taxon>Pentapetalae</taxon>
        <taxon>rosids</taxon>
        <taxon>fabids</taxon>
        <taxon>Fabales</taxon>
        <taxon>Fabaceae</taxon>
        <taxon>Papilionoideae</taxon>
        <taxon>50 kb inversion clade</taxon>
        <taxon>NPAAA clade</taxon>
        <taxon>Hologalegina</taxon>
        <taxon>IRL clade</taxon>
        <taxon>Trifolieae</taxon>
        <taxon>Trifolium</taxon>
    </lineage>
</organism>
<accession>A0A392WA53</accession>
<sequence length="32" mass="3531">MSYVKPDVATTGDYEGVSSQFVCCIRMVAFLL</sequence>
<proteinExistence type="predicted"/>
<evidence type="ECO:0000313" key="2">
    <source>
        <dbReference type="Proteomes" id="UP000265520"/>
    </source>
</evidence>
<protein>
    <submittedName>
        <fullName evidence="1">Uncharacterized protein</fullName>
    </submittedName>
</protein>
<dbReference type="EMBL" id="LXQA011419742">
    <property type="protein sequence ID" value="MCI96622.1"/>
    <property type="molecule type" value="Genomic_DNA"/>
</dbReference>
<reference evidence="1 2" key="1">
    <citation type="journal article" date="2018" name="Front. Plant Sci.">
        <title>Red Clover (Trifolium pratense) and Zigzag Clover (T. medium) - A Picture of Genomic Similarities and Differences.</title>
        <authorList>
            <person name="Dluhosova J."/>
            <person name="Istvanek J."/>
            <person name="Nedelnik J."/>
            <person name="Repkova J."/>
        </authorList>
    </citation>
    <scope>NUCLEOTIDE SEQUENCE [LARGE SCALE GENOMIC DNA]</scope>
    <source>
        <strain evidence="2">cv. 10/8</strain>
        <tissue evidence="1">Leaf</tissue>
    </source>
</reference>
<name>A0A392WA53_9FABA</name>
<dbReference type="AlphaFoldDB" id="A0A392WA53"/>
<comment type="caution">
    <text evidence="1">The sequence shown here is derived from an EMBL/GenBank/DDBJ whole genome shotgun (WGS) entry which is preliminary data.</text>
</comment>
<dbReference type="Proteomes" id="UP000265520">
    <property type="component" value="Unassembled WGS sequence"/>
</dbReference>
<evidence type="ECO:0000313" key="1">
    <source>
        <dbReference type="EMBL" id="MCI96622.1"/>
    </source>
</evidence>
<keyword evidence="2" id="KW-1185">Reference proteome</keyword>